<feature type="region of interest" description="Disordered" evidence="1">
    <location>
        <begin position="456"/>
        <end position="483"/>
    </location>
</feature>
<feature type="region of interest" description="Disordered" evidence="1">
    <location>
        <begin position="124"/>
        <end position="165"/>
    </location>
</feature>
<feature type="compositionally biased region" description="Low complexity" evidence="1">
    <location>
        <begin position="154"/>
        <end position="165"/>
    </location>
</feature>
<dbReference type="Proteomes" id="UP000823561">
    <property type="component" value="Chromosome 1"/>
</dbReference>
<dbReference type="EMBL" id="JADWDJ010000001">
    <property type="protein sequence ID" value="KAG5286684.1"/>
    <property type="molecule type" value="Genomic_DNA"/>
</dbReference>
<proteinExistence type="predicted"/>
<gene>
    <name evidence="2" type="ORF">AALO_G00017650</name>
</gene>
<accession>A0AAV6HH44</accession>
<protein>
    <recommendedName>
        <fullName evidence="4">Coiled-coil domain-containing protein 24</fullName>
    </recommendedName>
</protein>
<dbReference type="InterPro" id="IPR031367">
    <property type="entry name" value="CCDC24"/>
</dbReference>
<feature type="compositionally biased region" description="Polar residues" evidence="1">
    <location>
        <begin position="143"/>
        <end position="153"/>
    </location>
</feature>
<evidence type="ECO:0000313" key="3">
    <source>
        <dbReference type="Proteomes" id="UP000823561"/>
    </source>
</evidence>
<comment type="caution">
    <text evidence="2">The sequence shown here is derived from an EMBL/GenBank/DDBJ whole genome shotgun (WGS) entry which is preliminary data.</text>
</comment>
<sequence>MESQNRTSGTASQNSLWNLIMEHVPPSELAEVRSIIGEALIDFYSDLCTEVETWEQIWRESLSTRQGSRPKTMRSPLADPPAIKALLKAEIQLLLLSVRERASRGGRDADTALSSYSPSVVSYALGSGSKSPRSSVENRDTPSRPQSKQSQNGSRSSSRLSSASSLEEEIESVKTKLNVAHVDKVVSHLQSVLMEDCEALKMEVQSLQECVEQAHHSQDGGEPLEPTVTELREQRKVIQMDLQRQPQMSGAASPDKAASQGLSRQRTERHVNDLGMYRNPAPPSASKKPLPRPPSSPSLPASTPGAQLSAAHPGRTPGSPPTLDHLASRLPGSLSPEAPEWGREGGCSRDTSFPRLRRGGSRLGEPSLPPLLNSSSPSELRIGQCAIVGEGQQGGLSLDANPVCDRLKQWSLQSGKGVRSSCTDASTHPLPRASGVMECRLASELSLDAMVPCPPVSQKPANRGQSVARRLGLPQGDRLVSPS</sequence>
<organism evidence="2 3">
    <name type="scientific">Alosa alosa</name>
    <name type="common">allis shad</name>
    <dbReference type="NCBI Taxonomy" id="278164"/>
    <lineage>
        <taxon>Eukaryota</taxon>
        <taxon>Metazoa</taxon>
        <taxon>Chordata</taxon>
        <taxon>Craniata</taxon>
        <taxon>Vertebrata</taxon>
        <taxon>Euteleostomi</taxon>
        <taxon>Actinopterygii</taxon>
        <taxon>Neopterygii</taxon>
        <taxon>Teleostei</taxon>
        <taxon>Clupei</taxon>
        <taxon>Clupeiformes</taxon>
        <taxon>Clupeoidei</taxon>
        <taxon>Clupeidae</taxon>
        <taxon>Alosa</taxon>
    </lineage>
</organism>
<name>A0AAV6HH44_9TELE</name>
<feature type="region of interest" description="Disordered" evidence="1">
    <location>
        <begin position="243"/>
        <end position="376"/>
    </location>
</feature>
<evidence type="ECO:0008006" key="4">
    <source>
        <dbReference type="Google" id="ProtNLM"/>
    </source>
</evidence>
<dbReference type="Pfam" id="PF15669">
    <property type="entry name" value="CCDC24"/>
    <property type="match status" value="1"/>
</dbReference>
<dbReference type="PANTHER" id="PTHR28601:SF1">
    <property type="entry name" value="COILED-COIL DOMAIN-CONTAINING PROTEIN 24"/>
    <property type="match status" value="1"/>
</dbReference>
<dbReference type="PANTHER" id="PTHR28601">
    <property type="entry name" value="COILED-COIL DOMAIN-CONTAINING PROTEIN 24"/>
    <property type="match status" value="1"/>
</dbReference>
<reference evidence="2 3" key="1">
    <citation type="submission" date="2020-10" db="EMBL/GenBank/DDBJ databases">
        <title>Chromosome-scale genome assembly of the Allis shad, Alosa alosa.</title>
        <authorList>
            <person name="Margot Z."/>
            <person name="Christophe K."/>
            <person name="Cabau C."/>
            <person name="Louis A."/>
            <person name="Berthelot C."/>
            <person name="Parey E."/>
            <person name="Roest Crollius H."/>
            <person name="Montfort J."/>
            <person name="Robinson-Rechavi M."/>
            <person name="Bucao C."/>
            <person name="Bouchez O."/>
            <person name="Gislard M."/>
            <person name="Lluch J."/>
            <person name="Milhes M."/>
            <person name="Lampietro C."/>
            <person name="Lopez Roques C."/>
            <person name="Donnadieu C."/>
            <person name="Braasch I."/>
            <person name="Desvignes T."/>
            <person name="Postlethwait J."/>
            <person name="Bobe J."/>
            <person name="Guiguen Y."/>
        </authorList>
    </citation>
    <scope>NUCLEOTIDE SEQUENCE [LARGE SCALE GENOMIC DNA]</scope>
    <source>
        <strain evidence="2">M-15738</strain>
        <tissue evidence="2">Blood</tissue>
    </source>
</reference>
<keyword evidence="3" id="KW-1185">Reference proteome</keyword>
<evidence type="ECO:0000256" key="1">
    <source>
        <dbReference type="SAM" id="MobiDB-lite"/>
    </source>
</evidence>
<dbReference type="AlphaFoldDB" id="A0AAV6HH44"/>
<evidence type="ECO:0000313" key="2">
    <source>
        <dbReference type="EMBL" id="KAG5286684.1"/>
    </source>
</evidence>